<dbReference type="InterPro" id="IPR001841">
    <property type="entry name" value="Znf_RING"/>
</dbReference>
<feature type="compositionally biased region" description="Basic and acidic residues" evidence="5">
    <location>
        <begin position="214"/>
        <end position="226"/>
    </location>
</feature>
<dbReference type="InterPro" id="IPR053238">
    <property type="entry name" value="RING-H2_zinc_finger"/>
</dbReference>
<proteinExistence type="predicted"/>
<accession>A0A179GI62</accession>
<evidence type="ECO:0000313" key="9">
    <source>
        <dbReference type="Proteomes" id="UP000078240"/>
    </source>
</evidence>
<dbReference type="Proteomes" id="UP000078240">
    <property type="component" value="Unassembled WGS sequence"/>
</dbReference>
<sequence length="411" mass="44356">MSKPSHFSVSPPSRSLPGTPSSSPARAPRVAFVPIRTQKQVMIAVPVPRAPPATRTVAAAQAPGSGSGSSRYHVSTAVASLSVGLIFSLILAVYVFKGCVWRLPGCSRCRRRHREGAAAAGEEEAAHDDKPRNLGLGRDMLESLPIVVYTPGSPYTCSGGRSELDPDAVVKNDERHCAICTEGLDLGVKLRHLPCGHRFHPDCIDPWLLEHHQHHNSDSDSKERLPKKSHRRSGGSRRSQERRGATSSGAPRRSMATGALVAATRSLTHPTDCSRAPDATPDECADCSFARAGHVVGGERRLAGCPPSCATAARPRTSTPGRVIVPYSCGSQPYGGMDERIGRGVRSVLPPATKTAMCGPSTGWALVAGWWRHEREQSKPSQYVGRQLFVPERRPSRPGISLDIYIYIYIY</sequence>
<dbReference type="Gene3D" id="3.30.40.10">
    <property type="entry name" value="Zinc/RING finger domain, C3HC4 (zinc finger)"/>
    <property type="match status" value="1"/>
</dbReference>
<evidence type="ECO:0000256" key="6">
    <source>
        <dbReference type="SAM" id="Phobius"/>
    </source>
</evidence>
<evidence type="ECO:0000256" key="3">
    <source>
        <dbReference type="ARBA" id="ARBA00022833"/>
    </source>
</evidence>
<feature type="region of interest" description="Disordered" evidence="5">
    <location>
        <begin position="214"/>
        <end position="256"/>
    </location>
</feature>
<dbReference type="SUPFAM" id="SSF57850">
    <property type="entry name" value="RING/U-box"/>
    <property type="match status" value="1"/>
</dbReference>
<evidence type="ECO:0000313" key="8">
    <source>
        <dbReference type="EMBL" id="OAQ77178.1"/>
    </source>
</evidence>
<evidence type="ECO:0000256" key="4">
    <source>
        <dbReference type="PROSITE-ProRule" id="PRU00175"/>
    </source>
</evidence>
<evidence type="ECO:0000256" key="5">
    <source>
        <dbReference type="SAM" id="MobiDB-lite"/>
    </source>
</evidence>
<dbReference type="SMART" id="SM00184">
    <property type="entry name" value="RING"/>
    <property type="match status" value="1"/>
</dbReference>
<gene>
    <name evidence="8" type="ORF">VFPBJ_07650</name>
</gene>
<feature type="domain" description="RING-type" evidence="7">
    <location>
        <begin position="177"/>
        <end position="207"/>
    </location>
</feature>
<keyword evidence="1" id="KW-0479">Metal-binding</keyword>
<evidence type="ECO:0000256" key="1">
    <source>
        <dbReference type="ARBA" id="ARBA00022723"/>
    </source>
</evidence>
<keyword evidence="6" id="KW-0472">Membrane</keyword>
<evidence type="ECO:0000256" key="2">
    <source>
        <dbReference type="ARBA" id="ARBA00022771"/>
    </source>
</evidence>
<keyword evidence="3" id="KW-0862">Zinc</keyword>
<keyword evidence="6" id="KW-0812">Transmembrane</keyword>
<dbReference type="EMBL" id="LSBH01000006">
    <property type="protein sequence ID" value="OAQ77178.1"/>
    <property type="molecule type" value="Genomic_DNA"/>
</dbReference>
<dbReference type="Pfam" id="PF13639">
    <property type="entry name" value="zf-RING_2"/>
    <property type="match status" value="1"/>
</dbReference>
<feature type="region of interest" description="Disordered" evidence="5">
    <location>
        <begin position="1"/>
        <end position="26"/>
    </location>
</feature>
<dbReference type="GO" id="GO:0008270">
    <property type="term" value="F:zinc ion binding"/>
    <property type="evidence" value="ECO:0007669"/>
    <property type="project" value="UniProtKB-KW"/>
</dbReference>
<keyword evidence="6" id="KW-1133">Transmembrane helix</keyword>
<dbReference type="PROSITE" id="PS50089">
    <property type="entry name" value="ZF_RING_2"/>
    <property type="match status" value="1"/>
</dbReference>
<feature type="compositionally biased region" description="Polar residues" evidence="5">
    <location>
        <begin position="1"/>
        <end position="24"/>
    </location>
</feature>
<feature type="transmembrane region" description="Helical" evidence="6">
    <location>
        <begin position="77"/>
        <end position="96"/>
    </location>
</feature>
<comment type="caution">
    <text evidence="8">The sequence shown here is derived from an EMBL/GenBank/DDBJ whole genome shotgun (WGS) entry which is preliminary data.</text>
</comment>
<organism evidence="8 9">
    <name type="scientific">Purpureocillium lilacinum</name>
    <name type="common">Paecilomyces lilacinus</name>
    <dbReference type="NCBI Taxonomy" id="33203"/>
    <lineage>
        <taxon>Eukaryota</taxon>
        <taxon>Fungi</taxon>
        <taxon>Dikarya</taxon>
        <taxon>Ascomycota</taxon>
        <taxon>Pezizomycotina</taxon>
        <taxon>Sordariomycetes</taxon>
        <taxon>Hypocreomycetidae</taxon>
        <taxon>Hypocreales</taxon>
        <taxon>Ophiocordycipitaceae</taxon>
        <taxon>Purpureocillium</taxon>
    </lineage>
</organism>
<dbReference type="PANTHER" id="PTHR14155:SF627">
    <property type="entry name" value="OS06G0192800 PROTEIN"/>
    <property type="match status" value="1"/>
</dbReference>
<name>A0A179GI62_PURLI</name>
<evidence type="ECO:0000259" key="7">
    <source>
        <dbReference type="PROSITE" id="PS50089"/>
    </source>
</evidence>
<dbReference type="AlphaFoldDB" id="A0A179GI62"/>
<keyword evidence="2 4" id="KW-0863">Zinc-finger</keyword>
<reference evidence="8 9" key="1">
    <citation type="submission" date="2016-01" db="EMBL/GenBank/DDBJ databases">
        <title>Biosynthesis of antibiotic leucinostatins and their inhibition on Phytophthora in bio-control Purpureocillium lilacinum.</title>
        <authorList>
            <person name="Wang G."/>
            <person name="Liu Z."/>
            <person name="Lin R."/>
            <person name="Li E."/>
            <person name="Mao Z."/>
            <person name="Ling J."/>
            <person name="Yin W."/>
            <person name="Xie B."/>
        </authorList>
    </citation>
    <scope>NUCLEOTIDE SEQUENCE [LARGE SCALE GENOMIC DNA]</scope>
    <source>
        <strain evidence="8">PLBJ-1</strain>
    </source>
</reference>
<dbReference type="PANTHER" id="PTHR14155">
    <property type="entry name" value="RING FINGER DOMAIN-CONTAINING"/>
    <property type="match status" value="1"/>
</dbReference>
<dbReference type="InterPro" id="IPR013083">
    <property type="entry name" value="Znf_RING/FYVE/PHD"/>
</dbReference>
<protein>
    <submittedName>
        <fullName evidence="8">Ring finger domain-containing protein</fullName>
    </submittedName>
</protein>